<name>A0A939NBS9_PRORE</name>
<evidence type="ECO:0000313" key="1">
    <source>
        <dbReference type="EMBL" id="MBO1916773.1"/>
    </source>
</evidence>
<proteinExistence type="predicted"/>
<organism evidence="1 2">
    <name type="scientific">Providencia rettgeri</name>
    <dbReference type="NCBI Taxonomy" id="587"/>
    <lineage>
        <taxon>Bacteria</taxon>
        <taxon>Pseudomonadati</taxon>
        <taxon>Pseudomonadota</taxon>
        <taxon>Gammaproteobacteria</taxon>
        <taxon>Enterobacterales</taxon>
        <taxon>Morganellaceae</taxon>
        <taxon>Providencia</taxon>
    </lineage>
</organism>
<gene>
    <name evidence="1" type="ORF">J4727_20480</name>
</gene>
<dbReference type="Proteomes" id="UP000664477">
    <property type="component" value="Unassembled WGS sequence"/>
</dbReference>
<reference evidence="1" key="1">
    <citation type="submission" date="2021-03" db="EMBL/GenBank/DDBJ databases">
        <title>Molecular epidemiology and mechanisms of colistin and carbapenem resistance in Enterobacteriaceae from clinical isolates, the environment and porcine samples in Pretoria, South Africa.</title>
        <authorList>
            <person name="Bogoshi D."/>
            <person name="Mbelle N.M."/>
            <person name="Naidoo V."/>
            <person name="Osei Sekyere J."/>
        </authorList>
    </citation>
    <scope>NUCLEOTIDE SEQUENCE</scope>
    <source>
        <strain evidence="1">C052</strain>
    </source>
</reference>
<dbReference type="AlphaFoldDB" id="A0A939NBS9"/>
<comment type="caution">
    <text evidence="1">The sequence shown here is derived from an EMBL/GenBank/DDBJ whole genome shotgun (WGS) entry which is preliminary data.</text>
</comment>
<dbReference type="EMBL" id="JAGETQ010000267">
    <property type="protein sequence ID" value="MBO1916773.1"/>
    <property type="molecule type" value="Genomic_DNA"/>
</dbReference>
<accession>A0A939NBS9</accession>
<sequence>MNLFHVEEAEFSKALYCLRSHMIGGCLYVSLFRLASPEDYEYIEELNLWELSFDKRPVQGVRCEDPVIGAENIIKGVKNLRR</sequence>
<protein>
    <submittedName>
        <fullName evidence="1">Uncharacterized protein</fullName>
    </submittedName>
</protein>
<evidence type="ECO:0000313" key="2">
    <source>
        <dbReference type="Proteomes" id="UP000664477"/>
    </source>
</evidence>